<dbReference type="OrthoDB" id="10351255at2759"/>
<organism evidence="1 2">
    <name type="scientific">Cotesia congregata</name>
    <name type="common">Parasitoid wasp</name>
    <name type="synonym">Apanteles congregatus</name>
    <dbReference type="NCBI Taxonomy" id="51543"/>
    <lineage>
        <taxon>Eukaryota</taxon>
        <taxon>Metazoa</taxon>
        <taxon>Ecdysozoa</taxon>
        <taxon>Arthropoda</taxon>
        <taxon>Hexapoda</taxon>
        <taxon>Insecta</taxon>
        <taxon>Pterygota</taxon>
        <taxon>Neoptera</taxon>
        <taxon>Endopterygota</taxon>
        <taxon>Hymenoptera</taxon>
        <taxon>Apocrita</taxon>
        <taxon>Ichneumonoidea</taxon>
        <taxon>Braconidae</taxon>
        <taxon>Microgastrinae</taxon>
        <taxon>Cotesia</taxon>
    </lineage>
</organism>
<reference evidence="1" key="1">
    <citation type="submission" date="2021-04" db="EMBL/GenBank/DDBJ databases">
        <authorList>
            <person name="Chebbi M.A.C M."/>
        </authorList>
    </citation>
    <scope>NUCLEOTIDE SEQUENCE</scope>
</reference>
<evidence type="ECO:0000313" key="2">
    <source>
        <dbReference type="Proteomes" id="UP000786811"/>
    </source>
</evidence>
<evidence type="ECO:0000313" key="1">
    <source>
        <dbReference type="EMBL" id="CAG5095217.1"/>
    </source>
</evidence>
<accession>A0A8J2HFJ0</accession>
<gene>
    <name evidence="1" type="ORF">HICCMSTLAB_LOCUS7599</name>
</gene>
<dbReference type="Proteomes" id="UP000786811">
    <property type="component" value="Unassembled WGS sequence"/>
</dbReference>
<dbReference type="EMBL" id="CAJNRD030001121">
    <property type="protein sequence ID" value="CAG5095217.1"/>
    <property type="molecule type" value="Genomic_DNA"/>
</dbReference>
<name>A0A8J2HFJ0_COTCN</name>
<proteinExistence type="predicted"/>
<dbReference type="AlphaFoldDB" id="A0A8J2HFJ0"/>
<keyword evidence="2" id="KW-1185">Reference proteome</keyword>
<sequence length="170" mass="20134">MLVKFSIIFIQVEKSKRLFLKYLDHLRVFVDTNKVLKLALITERDNPIISKHFQKRETAVKELLTTFDPVEGEIDLLWAFNNVEECQKYIDYVIKLMTFPWKHIETTLCDPNCERIFANFRAIIRILKIETPDGTQSFFDELSPVKSDPEENPDPKKTIENFYIRTGQLY</sequence>
<comment type="caution">
    <text evidence="1">The sequence shown here is derived from an EMBL/GenBank/DDBJ whole genome shotgun (WGS) entry which is preliminary data.</text>
</comment>
<protein>
    <submittedName>
        <fullName evidence="1">Uncharacterized protein</fullName>
    </submittedName>
</protein>